<dbReference type="EC" id="3.1.3.24" evidence="8"/>
<dbReference type="GO" id="GO:0000287">
    <property type="term" value="F:magnesium ion binding"/>
    <property type="evidence" value="ECO:0007669"/>
    <property type="project" value="InterPro"/>
</dbReference>
<keyword evidence="13" id="KW-1133">Transmembrane helix</keyword>
<dbReference type="Pfam" id="PF05116">
    <property type="entry name" value="S6PP"/>
    <property type="match status" value="1"/>
</dbReference>
<proteinExistence type="inferred from homology"/>
<dbReference type="Pfam" id="PF08472">
    <property type="entry name" value="S6PP_C"/>
    <property type="match status" value="1"/>
</dbReference>
<reference evidence="21" key="1">
    <citation type="submission" date="2018-11" db="EMBL/GenBank/DDBJ databases">
        <authorList>
            <consortium name="Genoscope - CEA"/>
            <person name="William W."/>
        </authorList>
    </citation>
    <scope>NUCLEOTIDE SEQUENCE</scope>
</reference>
<dbReference type="InterPro" id="IPR006380">
    <property type="entry name" value="SPP-like_dom"/>
</dbReference>
<keyword evidence="9" id="KW-0812">Transmembrane</keyword>
<evidence type="ECO:0000256" key="3">
    <source>
        <dbReference type="ARBA" id="ARBA00004167"/>
    </source>
</evidence>
<dbReference type="NCBIfam" id="TIGR01484">
    <property type="entry name" value="HAD-SF-IIB"/>
    <property type="match status" value="1"/>
</dbReference>
<evidence type="ECO:0000256" key="1">
    <source>
        <dbReference type="ARBA" id="ARBA00001946"/>
    </source>
</evidence>
<feature type="domain" description="Sucrose phosphatase-like" evidence="17">
    <location>
        <begin position="9"/>
        <end position="261"/>
    </location>
</feature>
<evidence type="ECO:0000256" key="4">
    <source>
        <dbReference type="ARBA" id="ARBA00005070"/>
    </source>
</evidence>
<dbReference type="SMR" id="A0A3P6CKL6"/>
<dbReference type="SUPFAM" id="SSF54427">
    <property type="entry name" value="NTF2-like"/>
    <property type="match status" value="1"/>
</dbReference>
<feature type="domain" description="Trichome birefringence-like N-terminal" evidence="20">
    <location>
        <begin position="457"/>
        <end position="506"/>
    </location>
</feature>
<dbReference type="NCBIfam" id="TIGR01485">
    <property type="entry name" value="SPP_plant-cyano"/>
    <property type="match status" value="1"/>
</dbReference>
<dbReference type="UniPathway" id="UPA00371">
    <property type="reaction ID" value="UER00546"/>
</dbReference>
<evidence type="ECO:0000256" key="11">
    <source>
        <dbReference type="ARBA" id="ARBA00022842"/>
    </source>
</evidence>
<evidence type="ECO:0000256" key="13">
    <source>
        <dbReference type="ARBA" id="ARBA00022989"/>
    </source>
</evidence>
<comment type="function">
    <text evidence="2">Catalyzes the final step of sucrose synthesis.</text>
</comment>
<evidence type="ECO:0000259" key="19">
    <source>
        <dbReference type="Pfam" id="PF13839"/>
    </source>
</evidence>
<keyword evidence="12" id="KW-0735">Signal-anchor</keyword>
<feature type="region of interest" description="Disordered" evidence="16">
    <location>
        <begin position="672"/>
        <end position="698"/>
    </location>
</feature>
<evidence type="ECO:0000256" key="5">
    <source>
        <dbReference type="ARBA" id="ARBA00007211"/>
    </source>
</evidence>
<dbReference type="GO" id="GO:0005986">
    <property type="term" value="P:sucrose biosynthetic process"/>
    <property type="evidence" value="ECO:0007669"/>
    <property type="project" value="UniProtKB-UniPathway"/>
</dbReference>
<dbReference type="InterPro" id="IPR036412">
    <property type="entry name" value="HAD-like_sf"/>
</dbReference>
<dbReference type="Pfam" id="PF14416">
    <property type="entry name" value="PMR5N"/>
    <property type="match status" value="1"/>
</dbReference>
<dbReference type="Pfam" id="PF13839">
    <property type="entry name" value="PC-Esterase"/>
    <property type="match status" value="1"/>
</dbReference>
<comment type="similarity">
    <text evidence="6">Belongs to the PC-esterase family. TBL subfamily.</text>
</comment>
<dbReference type="SUPFAM" id="SSF56784">
    <property type="entry name" value="HAD-like"/>
    <property type="match status" value="1"/>
</dbReference>
<evidence type="ECO:0000256" key="6">
    <source>
        <dbReference type="ARBA" id="ARBA00007727"/>
    </source>
</evidence>
<comment type="cofactor">
    <cofactor evidence="1">
        <name>Mg(2+)</name>
        <dbReference type="ChEBI" id="CHEBI:18420"/>
    </cofactor>
</comment>
<evidence type="ECO:0000259" key="18">
    <source>
        <dbReference type="Pfam" id="PF08472"/>
    </source>
</evidence>
<dbReference type="InterPro" id="IPR013679">
    <property type="entry name" value="SPP_C"/>
</dbReference>
<evidence type="ECO:0000256" key="15">
    <source>
        <dbReference type="ARBA" id="ARBA00048036"/>
    </source>
</evidence>
<dbReference type="InterPro" id="IPR051518">
    <property type="entry name" value="Sucrose_Phosphatase"/>
</dbReference>
<comment type="similarity">
    <text evidence="5">Belongs to the sucrose phosphatase family.</text>
</comment>
<dbReference type="EMBL" id="LR031576">
    <property type="protein sequence ID" value="VDD11015.1"/>
    <property type="molecule type" value="Genomic_DNA"/>
</dbReference>
<keyword evidence="14" id="KW-0472">Membrane</keyword>
<dbReference type="SFLD" id="SFLDS00003">
    <property type="entry name" value="Haloacid_Dehalogenase"/>
    <property type="match status" value="1"/>
</dbReference>
<dbReference type="GO" id="GO:0016020">
    <property type="term" value="C:membrane"/>
    <property type="evidence" value="ECO:0007669"/>
    <property type="project" value="UniProtKB-SubCell"/>
</dbReference>
<evidence type="ECO:0000256" key="7">
    <source>
        <dbReference type="ARBA" id="ARBA00011738"/>
    </source>
</evidence>
<organism evidence="21">
    <name type="scientific">Brassica campestris</name>
    <name type="common">Field mustard</name>
    <dbReference type="NCBI Taxonomy" id="3711"/>
    <lineage>
        <taxon>Eukaryota</taxon>
        <taxon>Viridiplantae</taxon>
        <taxon>Streptophyta</taxon>
        <taxon>Embryophyta</taxon>
        <taxon>Tracheophyta</taxon>
        <taxon>Spermatophyta</taxon>
        <taxon>Magnoliopsida</taxon>
        <taxon>eudicotyledons</taxon>
        <taxon>Gunneridae</taxon>
        <taxon>Pentapetalae</taxon>
        <taxon>rosids</taxon>
        <taxon>malvids</taxon>
        <taxon>Brassicales</taxon>
        <taxon>Brassicaceae</taxon>
        <taxon>Brassiceae</taxon>
        <taxon>Brassica</taxon>
    </lineage>
</organism>
<sequence>MDRLDGPPRLILVADLDCTLVDHDDPENTHLLRFNALWEAHYRHDSLLVYSTGRSMRSYLSLRNKKPLLTPDIAITSVGSEIAYCGESIVFDDVWVARLSEMWNRDIVVEETSKFSQLEPQPKRSQEQHKVSFYVEREHAVEIMKVLPGILMERGVDVKMVYSNDYAFDVLPGGSGKGGALTYLLEKLENEGEQSSNILVCGDSGNDAELFNISQAYGVMVSNSHKELLQWHEENAKDNPNIILASERCTAGIIEALQRFNLGPSVSPRDVLDAERFYKEILDPAHEVVQFYLLCEKWRCGEVEKSDNYLQNLKLLSSPLGMFVHPSGVEKSIHEWIDDLENLHGEGKEKQFHIWLDKVSSSRISSDTWIVKFDKHELSDGKVRSCSTRVLLSCQLTHTSSVSFLQMATLHTRVFFLISILILSKKASSQLDELWLVGDDDDDPLRALQTRHERREEKCDYSLGKWSYDETYPLYDSNCPYLSSALSCQRNGRPDSYYQKWRWVPKFRFDALKFLGKMRQKRIMLVGDSIMRNQWESLVCLVQSVLPTHRKKLTYNGPTMSFRSLDFETSIEFCWAPLLVELKKGSDRERVLHLDSIEDNARYWRGVDVLVFDSAHWWTHSQKRSSWDYYKDGNKLYKAMNPMVAYERGLTTWAEWVEINLDPSKTKVIFRTSSPRESGQKCYNQKHPLPSSSEPHVPQQSRVLKKVLMKMKYRVYLHDITTMSAYRRDGHPSVFKRAMGEEEKHHRFAGPLPDCSHWCLPGVPDIWNEMLSSIILTKAA</sequence>
<keyword evidence="11" id="KW-0460">Magnesium</keyword>
<dbReference type="Gene3D" id="3.90.1070.10">
    <property type="match status" value="1"/>
</dbReference>
<dbReference type="Gene3D" id="3.40.50.1000">
    <property type="entry name" value="HAD superfamily/HAD-like"/>
    <property type="match status" value="1"/>
</dbReference>
<dbReference type="InterPro" id="IPR006379">
    <property type="entry name" value="HAD-SF_hydro_IIB"/>
</dbReference>
<dbReference type="SFLD" id="SFLDG01141">
    <property type="entry name" value="C2.B.1:_Sucrose_Phosphatase_Li"/>
    <property type="match status" value="1"/>
</dbReference>
<feature type="domain" description="Trichome birefringence-like C-terminal" evidence="19">
    <location>
        <begin position="508"/>
        <end position="772"/>
    </location>
</feature>
<evidence type="ECO:0000259" key="20">
    <source>
        <dbReference type="Pfam" id="PF14416"/>
    </source>
</evidence>
<dbReference type="Gene3D" id="3.10.450.50">
    <property type="match status" value="1"/>
</dbReference>
<dbReference type="SFLD" id="SFLDF00043">
    <property type="entry name" value="sucrose-phosphatase"/>
    <property type="match status" value="1"/>
</dbReference>
<dbReference type="InterPro" id="IPR023214">
    <property type="entry name" value="HAD_sf"/>
</dbReference>
<dbReference type="PANTHER" id="PTHR46521:SF8">
    <property type="entry name" value="SUCROSE-PHOSPHATASE 3A-RELATED"/>
    <property type="match status" value="1"/>
</dbReference>
<evidence type="ECO:0000259" key="17">
    <source>
        <dbReference type="Pfam" id="PF05116"/>
    </source>
</evidence>
<comment type="pathway">
    <text evidence="4">Glycan biosynthesis; sucrose biosynthesis; sucrose from D-fructose 6-phosphate and UDP-alpha-D-glucose: step 2/2.</text>
</comment>
<evidence type="ECO:0000256" key="8">
    <source>
        <dbReference type="ARBA" id="ARBA00013112"/>
    </source>
</evidence>
<dbReference type="SFLD" id="SFLDG01140">
    <property type="entry name" value="C2.B:_Phosphomannomutase_and_P"/>
    <property type="match status" value="1"/>
</dbReference>
<evidence type="ECO:0000256" key="14">
    <source>
        <dbReference type="ARBA" id="ARBA00023136"/>
    </source>
</evidence>
<evidence type="ECO:0000256" key="12">
    <source>
        <dbReference type="ARBA" id="ARBA00022968"/>
    </source>
</evidence>
<dbReference type="GO" id="GO:0016740">
    <property type="term" value="F:transferase activity"/>
    <property type="evidence" value="ECO:0007669"/>
    <property type="project" value="InterPro"/>
</dbReference>
<protein>
    <recommendedName>
        <fullName evidence="8">sucrose-phosphate phosphatase</fullName>
        <ecNumber evidence="8">3.1.3.24</ecNumber>
    </recommendedName>
</protein>
<dbReference type="InterPro" id="IPR032710">
    <property type="entry name" value="NTF2-like_dom_sf"/>
</dbReference>
<name>A0A3P6CKL6_BRACM</name>
<keyword evidence="10" id="KW-0378">Hydrolase</keyword>
<comment type="subcellular location">
    <subcellularLocation>
        <location evidence="3">Membrane</location>
        <topology evidence="3">Single-pass membrane protein</topology>
    </subcellularLocation>
</comment>
<accession>A0A3P6CKL6</accession>
<dbReference type="NCBIfam" id="TIGR01482">
    <property type="entry name" value="SPP-subfamily"/>
    <property type="match status" value="1"/>
</dbReference>
<dbReference type="PANTHER" id="PTHR46521">
    <property type="entry name" value="SUCROSE-PHOSPHATASE 2-RELATED"/>
    <property type="match status" value="1"/>
</dbReference>
<dbReference type="AlphaFoldDB" id="A0A3P6CKL6"/>
<evidence type="ECO:0000256" key="10">
    <source>
        <dbReference type="ARBA" id="ARBA00022801"/>
    </source>
</evidence>
<evidence type="ECO:0000256" key="2">
    <source>
        <dbReference type="ARBA" id="ARBA00003645"/>
    </source>
</evidence>
<dbReference type="InterPro" id="IPR026057">
    <property type="entry name" value="TBL_C"/>
</dbReference>
<comment type="catalytic activity">
    <reaction evidence="15">
        <text>sucrose 6(F)-phosphate + H2O = sucrose + phosphate</text>
        <dbReference type="Rhea" id="RHEA:19289"/>
        <dbReference type="ChEBI" id="CHEBI:15377"/>
        <dbReference type="ChEBI" id="CHEBI:17992"/>
        <dbReference type="ChEBI" id="CHEBI:43474"/>
        <dbReference type="ChEBI" id="CHEBI:57723"/>
        <dbReference type="EC" id="3.1.3.24"/>
    </reaction>
</comment>
<dbReference type="InterPro" id="IPR012847">
    <property type="entry name" value="Sucrose_phosphatase_pln/cyn"/>
</dbReference>
<feature type="compositionally biased region" description="Polar residues" evidence="16">
    <location>
        <begin position="672"/>
        <end position="683"/>
    </location>
</feature>
<evidence type="ECO:0000256" key="9">
    <source>
        <dbReference type="ARBA" id="ARBA00022692"/>
    </source>
</evidence>
<gene>
    <name evidence="21" type="ORF">BRAA04T16250Z</name>
</gene>
<evidence type="ECO:0000313" key="21">
    <source>
        <dbReference type="EMBL" id="VDD11015.1"/>
    </source>
</evidence>
<evidence type="ECO:0000256" key="16">
    <source>
        <dbReference type="SAM" id="MobiDB-lite"/>
    </source>
</evidence>
<dbReference type="GO" id="GO:0050307">
    <property type="term" value="F:sucrose-phosphate phosphatase activity"/>
    <property type="evidence" value="ECO:0007669"/>
    <property type="project" value="UniProtKB-EC"/>
</dbReference>
<dbReference type="InterPro" id="IPR025846">
    <property type="entry name" value="TBL_N"/>
</dbReference>
<comment type="subunit">
    <text evidence="7">Homodimer.</text>
</comment>
<feature type="domain" description="Sucrose-phosphatase C-terminal" evidence="18">
    <location>
        <begin position="284"/>
        <end position="403"/>
    </location>
</feature>